<dbReference type="InterPro" id="IPR011701">
    <property type="entry name" value="MFS"/>
</dbReference>
<feature type="transmembrane region" description="Helical" evidence="7">
    <location>
        <begin position="294"/>
        <end position="317"/>
    </location>
</feature>
<dbReference type="PANTHER" id="PTHR43266:SF2">
    <property type="entry name" value="MAJOR FACILITATOR SUPERFAMILY (MFS) PROFILE DOMAIN-CONTAINING PROTEIN"/>
    <property type="match status" value="1"/>
</dbReference>
<feature type="transmembrane region" description="Helical" evidence="7">
    <location>
        <begin position="371"/>
        <end position="394"/>
    </location>
</feature>
<dbReference type="PANTHER" id="PTHR43266">
    <property type="entry name" value="MACROLIDE-EFFLUX PROTEIN"/>
    <property type="match status" value="1"/>
</dbReference>
<organism evidence="9 10">
    <name type="scientific">Azospira restricta</name>
    <dbReference type="NCBI Taxonomy" id="404405"/>
    <lineage>
        <taxon>Bacteria</taxon>
        <taxon>Pseudomonadati</taxon>
        <taxon>Pseudomonadota</taxon>
        <taxon>Betaproteobacteria</taxon>
        <taxon>Rhodocyclales</taxon>
        <taxon>Rhodocyclaceae</taxon>
        <taxon>Azospira</taxon>
    </lineage>
</organism>
<dbReference type="Gene3D" id="1.20.1250.20">
    <property type="entry name" value="MFS general substrate transporter like domains"/>
    <property type="match status" value="1"/>
</dbReference>
<gene>
    <name evidence="9" type="ORF">IWH25_06270</name>
</gene>
<accession>A0A974SR80</accession>
<evidence type="ECO:0000256" key="1">
    <source>
        <dbReference type="ARBA" id="ARBA00004651"/>
    </source>
</evidence>
<evidence type="ECO:0000313" key="9">
    <source>
        <dbReference type="EMBL" id="QRJ64944.1"/>
    </source>
</evidence>
<feature type="domain" description="Phospholipid/glycerol acyltransferase" evidence="8">
    <location>
        <begin position="455"/>
        <end position="571"/>
    </location>
</feature>
<dbReference type="Proteomes" id="UP000663444">
    <property type="component" value="Chromosome"/>
</dbReference>
<evidence type="ECO:0000259" key="8">
    <source>
        <dbReference type="SMART" id="SM00563"/>
    </source>
</evidence>
<keyword evidence="5 7" id="KW-1133">Transmembrane helix</keyword>
<dbReference type="CDD" id="cd07989">
    <property type="entry name" value="LPLAT_AGPAT-like"/>
    <property type="match status" value="1"/>
</dbReference>
<reference evidence="9" key="1">
    <citation type="submission" date="2020-11" db="EMBL/GenBank/DDBJ databases">
        <title>Azospira restricta DSM 18626 genome sequence.</title>
        <authorList>
            <person name="Moe W.M."/>
        </authorList>
    </citation>
    <scope>NUCLEOTIDE SEQUENCE</scope>
    <source>
        <strain evidence="9">DSM 18626</strain>
    </source>
</reference>
<keyword evidence="2" id="KW-0813">Transport</keyword>
<dbReference type="AlphaFoldDB" id="A0A974SR80"/>
<dbReference type="RefSeq" id="WP_203388471.1">
    <property type="nucleotide sequence ID" value="NZ_CP064781.1"/>
</dbReference>
<keyword evidence="6 7" id="KW-0472">Membrane</keyword>
<evidence type="ECO:0000256" key="6">
    <source>
        <dbReference type="ARBA" id="ARBA00023136"/>
    </source>
</evidence>
<dbReference type="EMBL" id="CP064781">
    <property type="protein sequence ID" value="QRJ64944.1"/>
    <property type="molecule type" value="Genomic_DNA"/>
</dbReference>
<evidence type="ECO:0000256" key="5">
    <source>
        <dbReference type="ARBA" id="ARBA00022989"/>
    </source>
</evidence>
<dbReference type="SUPFAM" id="SSF103473">
    <property type="entry name" value="MFS general substrate transporter"/>
    <property type="match status" value="1"/>
</dbReference>
<dbReference type="GO" id="GO:0022857">
    <property type="term" value="F:transmembrane transporter activity"/>
    <property type="evidence" value="ECO:0007669"/>
    <property type="project" value="InterPro"/>
</dbReference>
<dbReference type="InterPro" id="IPR036259">
    <property type="entry name" value="MFS_trans_sf"/>
</dbReference>
<feature type="transmembrane region" description="Helical" evidence="7">
    <location>
        <begin position="337"/>
        <end position="359"/>
    </location>
</feature>
<evidence type="ECO:0000256" key="3">
    <source>
        <dbReference type="ARBA" id="ARBA00022475"/>
    </source>
</evidence>
<dbReference type="CDD" id="cd06173">
    <property type="entry name" value="MFS_MefA_like"/>
    <property type="match status" value="1"/>
</dbReference>
<dbReference type="KEGG" id="ares:IWH25_06270"/>
<feature type="transmembrane region" description="Helical" evidence="7">
    <location>
        <begin position="262"/>
        <end position="282"/>
    </location>
</feature>
<proteinExistence type="predicted"/>
<dbReference type="Pfam" id="PF01553">
    <property type="entry name" value="Acyltransferase"/>
    <property type="match status" value="1"/>
</dbReference>
<feature type="transmembrane region" description="Helical" evidence="7">
    <location>
        <begin position="145"/>
        <end position="168"/>
    </location>
</feature>
<dbReference type="GO" id="GO:0016746">
    <property type="term" value="F:acyltransferase activity"/>
    <property type="evidence" value="ECO:0007669"/>
    <property type="project" value="InterPro"/>
</dbReference>
<keyword evidence="3" id="KW-1003">Cell membrane</keyword>
<keyword evidence="10" id="KW-1185">Reference proteome</keyword>
<name>A0A974SR80_9RHOO</name>
<protein>
    <submittedName>
        <fullName evidence="9">MFS transporter</fullName>
    </submittedName>
</protein>
<evidence type="ECO:0000256" key="7">
    <source>
        <dbReference type="SAM" id="Phobius"/>
    </source>
</evidence>
<evidence type="ECO:0000313" key="10">
    <source>
        <dbReference type="Proteomes" id="UP000663444"/>
    </source>
</evidence>
<feature type="transmembrane region" description="Helical" evidence="7">
    <location>
        <begin position="227"/>
        <end position="250"/>
    </location>
</feature>
<dbReference type="InterPro" id="IPR002123">
    <property type="entry name" value="Plipid/glycerol_acylTrfase"/>
</dbReference>
<dbReference type="SUPFAM" id="SSF69593">
    <property type="entry name" value="Glycerol-3-phosphate (1)-acyltransferase"/>
    <property type="match status" value="1"/>
</dbReference>
<dbReference type="SMART" id="SM00563">
    <property type="entry name" value="PlsC"/>
    <property type="match status" value="1"/>
</dbReference>
<keyword evidence="4 7" id="KW-0812">Transmembrane</keyword>
<feature type="transmembrane region" description="Helical" evidence="7">
    <location>
        <begin position="52"/>
        <end position="75"/>
    </location>
</feature>
<evidence type="ECO:0000256" key="2">
    <source>
        <dbReference type="ARBA" id="ARBA00022448"/>
    </source>
</evidence>
<sequence length="626" mass="67268">MSNQFGLLRTERFRPFFFTQFLGAFNDNLFKNALVVLLTFQSAQWTTLRPEILANLAAGIFILPFFLFSATAGQLADKYDKSRLARLVKVLEMGIMAVAAAGFALHSLALLLAALFLLGLHSTLFGPVKYAILPQHLQETELVGGNALVEAGTFVAILVGTLAGGLLAGAGLDPVWIAGAGFLVAALGYAVSRGIPVAPAPVPELRVNPNPFTETWRNIGFARENRTVFLSILGISWFWLYGALFLAQFPAFAKNVLGGDEAAVTLLLATFTVGIGIGSLLCERLSAKHVELGLVPFGSIGLTLFGLDLGLASMSFVPAPMPLPVGALLAQPALWRILADLVLIGIFGGLFIVPLYALVQLRSAPQQRARIIAANNILNALFMVVGALGAAALLGAGLSIPALFAVAALCNAAVALYIYGLVPEFLLRFLAWLLIHTVYRVEKRGVEHIPHEGAALVVCNHVSFVDPVILMAVSPRPIRFVMDHRIFRTPIISFIFRHSRAIPIAPAKEDPAMMERAFAEVAKALDAGELVGIFPEGRITDNGELYPFRPGVTRILDKNPVPVIPLALQGLWGSFFSRKDGPAMTRPFRRGLLSTIAVVGAPPVAAAEATPERLQAIVQDLRGDWK</sequence>
<feature type="transmembrane region" description="Helical" evidence="7">
    <location>
        <begin position="174"/>
        <end position="191"/>
    </location>
</feature>
<evidence type="ECO:0000256" key="4">
    <source>
        <dbReference type="ARBA" id="ARBA00022692"/>
    </source>
</evidence>
<comment type="subcellular location">
    <subcellularLocation>
        <location evidence="1">Cell membrane</location>
        <topology evidence="1">Multi-pass membrane protein</topology>
    </subcellularLocation>
</comment>
<dbReference type="Pfam" id="PF07690">
    <property type="entry name" value="MFS_1"/>
    <property type="match status" value="1"/>
</dbReference>
<dbReference type="GO" id="GO:0005886">
    <property type="term" value="C:plasma membrane"/>
    <property type="evidence" value="ECO:0007669"/>
    <property type="project" value="UniProtKB-SubCell"/>
</dbReference>